<organism evidence="1 2">
    <name type="scientific">Papaver nudicaule</name>
    <name type="common">Iceland poppy</name>
    <dbReference type="NCBI Taxonomy" id="74823"/>
    <lineage>
        <taxon>Eukaryota</taxon>
        <taxon>Viridiplantae</taxon>
        <taxon>Streptophyta</taxon>
        <taxon>Embryophyta</taxon>
        <taxon>Tracheophyta</taxon>
        <taxon>Spermatophyta</taxon>
        <taxon>Magnoliopsida</taxon>
        <taxon>Ranunculales</taxon>
        <taxon>Papaveraceae</taxon>
        <taxon>Papaveroideae</taxon>
        <taxon>Papaver</taxon>
    </lineage>
</organism>
<proteinExistence type="predicted"/>
<dbReference type="InterPro" id="IPR036961">
    <property type="entry name" value="Kinesin_motor_dom_sf"/>
</dbReference>
<dbReference type="Proteomes" id="UP001177140">
    <property type="component" value="Unassembled WGS sequence"/>
</dbReference>
<dbReference type="EMBL" id="JAJJMA010141539">
    <property type="protein sequence ID" value="MCL7034056.1"/>
    <property type="molecule type" value="Genomic_DNA"/>
</dbReference>
<dbReference type="SUPFAM" id="SSF52540">
    <property type="entry name" value="P-loop containing nucleoside triphosphate hydrolases"/>
    <property type="match status" value="1"/>
</dbReference>
<accession>A0AA41V7W2</accession>
<dbReference type="InterPro" id="IPR027417">
    <property type="entry name" value="P-loop_NTPase"/>
</dbReference>
<evidence type="ECO:0000313" key="1">
    <source>
        <dbReference type="EMBL" id="MCL7034056.1"/>
    </source>
</evidence>
<feature type="non-terminal residue" evidence="1">
    <location>
        <position position="60"/>
    </location>
</feature>
<gene>
    <name evidence="1" type="ORF">MKW94_004817</name>
</gene>
<dbReference type="AlphaFoldDB" id="A0AA41V7W2"/>
<name>A0AA41V7W2_PAPNU</name>
<protein>
    <submittedName>
        <fullName evidence="1">Uncharacterized protein</fullName>
    </submittedName>
</protein>
<comment type="caution">
    <text evidence="1">The sequence shown here is derived from an EMBL/GenBank/DDBJ whole genome shotgun (WGS) entry which is preliminary data.</text>
</comment>
<feature type="non-terminal residue" evidence="1">
    <location>
        <position position="1"/>
    </location>
</feature>
<evidence type="ECO:0000313" key="2">
    <source>
        <dbReference type="Proteomes" id="UP001177140"/>
    </source>
</evidence>
<sequence>GSVIEIYEDNIIDLLLDKETRQISKCKLFHGKGSPVVLNLTWLDVSDSNDMGKLIGATER</sequence>
<dbReference type="Gene3D" id="3.40.850.10">
    <property type="entry name" value="Kinesin motor domain"/>
    <property type="match status" value="1"/>
</dbReference>
<keyword evidence="2" id="KW-1185">Reference proteome</keyword>
<reference evidence="1" key="1">
    <citation type="submission" date="2022-03" db="EMBL/GenBank/DDBJ databases">
        <title>A functionally conserved STORR gene fusion in Papaver species that diverged 16.8 million years ago.</title>
        <authorList>
            <person name="Catania T."/>
        </authorList>
    </citation>
    <scope>NUCLEOTIDE SEQUENCE</scope>
    <source>
        <strain evidence="1">S-191538</strain>
    </source>
</reference>